<evidence type="ECO:0000256" key="1">
    <source>
        <dbReference type="SAM" id="Coils"/>
    </source>
</evidence>
<evidence type="ECO:0000313" key="4">
    <source>
        <dbReference type="Proteomes" id="UP001225072"/>
    </source>
</evidence>
<sequence>MKKQLLALSLLTSIFTMAQQADRVFVHDSRNTNDLPSAYSRELRAEFKDRSVIGVPGSGTYSGMLTISPWQDSSGNKNHQLNFNDGGVFFRSGLQTDNYWGTWNKLVMESNEGKVRIGLNDTDTTSPALLRVYSQDNSMIELANAYGKFQIAKSFCNGCYGGNIGDTVLRNNTGSHTIILALPNNNNDGSSYIGIQDGTRGTWVKFLNNGTARIDGKVYAKEVEVKADVWADYVFDKHYKLNTLEEIEKHIAEKGHLPNIPSAAEVEKDGINLAKMDAKLLEKIEELTLYSIEQNKQIKKLQQDNEMLKLHAEELKELKRQIQELISTKK</sequence>
<keyword evidence="4" id="KW-1185">Reference proteome</keyword>
<accession>A0ABU0TJ60</accession>
<dbReference type="RefSeq" id="WP_307450390.1">
    <property type="nucleotide sequence ID" value="NZ_JAUTAL010000001.1"/>
</dbReference>
<keyword evidence="1" id="KW-0175">Coiled coil</keyword>
<proteinExistence type="predicted"/>
<feature type="chain" id="PRO_5045055856" description="Cell wall anchor protein" evidence="2">
    <location>
        <begin position="19"/>
        <end position="330"/>
    </location>
</feature>
<protein>
    <recommendedName>
        <fullName evidence="5">Cell wall anchor protein</fullName>
    </recommendedName>
</protein>
<evidence type="ECO:0008006" key="5">
    <source>
        <dbReference type="Google" id="ProtNLM"/>
    </source>
</evidence>
<evidence type="ECO:0000313" key="3">
    <source>
        <dbReference type="EMBL" id="MDQ1097102.1"/>
    </source>
</evidence>
<reference evidence="3 4" key="1">
    <citation type="submission" date="2023-07" db="EMBL/GenBank/DDBJ databases">
        <title>Functional and genomic diversity of the sorghum phyllosphere microbiome.</title>
        <authorList>
            <person name="Shade A."/>
        </authorList>
    </citation>
    <scope>NUCLEOTIDE SEQUENCE [LARGE SCALE GENOMIC DNA]</scope>
    <source>
        <strain evidence="3 4">SORGH_AS_1064</strain>
    </source>
</reference>
<dbReference type="EMBL" id="JAUTAL010000001">
    <property type="protein sequence ID" value="MDQ1097102.1"/>
    <property type="molecule type" value="Genomic_DNA"/>
</dbReference>
<organism evidence="3 4">
    <name type="scientific">Chryseobacterium camelliae</name>
    <dbReference type="NCBI Taxonomy" id="1265445"/>
    <lineage>
        <taxon>Bacteria</taxon>
        <taxon>Pseudomonadati</taxon>
        <taxon>Bacteroidota</taxon>
        <taxon>Flavobacteriia</taxon>
        <taxon>Flavobacteriales</taxon>
        <taxon>Weeksellaceae</taxon>
        <taxon>Chryseobacterium group</taxon>
        <taxon>Chryseobacterium</taxon>
    </lineage>
</organism>
<comment type="caution">
    <text evidence="3">The sequence shown here is derived from an EMBL/GenBank/DDBJ whole genome shotgun (WGS) entry which is preliminary data.</text>
</comment>
<evidence type="ECO:0000256" key="2">
    <source>
        <dbReference type="SAM" id="SignalP"/>
    </source>
</evidence>
<feature type="signal peptide" evidence="2">
    <location>
        <begin position="1"/>
        <end position="18"/>
    </location>
</feature>
<name>A0ABU0TJ60_9FLAO</name>
<dbReference type="Proteomes" id="UP001225072">
    <property type="component" value="Unassembled WGS sequence"/>
</dbReference>
<gene>
    <name evidence="3" type="ORF">QE404_002249</name>
</gene>
<feature type="coiled-coil region" evidence="1">
    <location>
        <begin position="298"/>
        <end position="328"/>
    </location>
</feature>
<keyword evidence="2" id="KW-0732">Signal</keyword>